<dbReference type="Gene3D" id="1.10.357.10">
    <property type="entry name" value="Tetracycline Repressor, domain 2"/>
    <property type="match status" value="1"/>
</dbReference>
<organism evidence="6 7">
    <name type="scientific">Methylobacterium variabile</name>
    <dbReference type="NCBI Taxonomy" id="298794"/>
    <lineage>
        <taxon>Bacteria</taxon>
        <taxon>Pseudomonadati</taxon>
        <taxon>Pseudomonadota</taxon>
        <taxon>Alphaproteobacteria</taxon>
        <taxon>Hyphomicrobiales</taxon>
        <taxon>Methylobacteriaceae</taxon>
        <taxon>Methylobacterium</taxon>
    </lineage>
</organism>
<keyword evidence="1" id="KW-0805">Transcription regulation</keyword>
<feature type="DNA-binding region" description="H-T-H motif" evidence="4">
    <location>
        <begin position="35"/>
        <end position="54"/>
    </location>
</feature>
<dbReference type="InterPro" id="IPR041479">
    <property type="entry name" value="TetR_CgmR_C"/>
</dbReference>
<dbReference type="PANTHER" id="PTHR30055:SF234">
    <property type="entry name" value="HTH-TYPE TRANSCRIPTIONAL REGULATOR BETI"/>
    <property type="match status" value="1"/>
</dbReference>
<dbReference type="PATRIC" id="fig|298794.3.peg.6406"/>
<proteinExistence type="predicted"/>
<dbReference type="GO" id="GO:0000976">
    <property type="term" value="F:transcription cis-regulatory region binding"/>
    <property type="evidence" value="ECO:0007669"/>
    <property type="project" value="TreeGrafter"/>
</dbReference>
<evidence type="ECO:0000256" key="2">
    <source>
        <dbReference type="ARBA" id="ARBA00023125"/>
    </source>
</evidence>
<dbReference type="InterPro" id="IPR001647">
    <property type="entry name" value="HTH_TetR"/>
</dbReference>
<keyword evidence="7" id="KW-1185">Reference proteome</keyword>
<dbReference type="InterPro" id="IPR050109">
    <property type="entry name" value="HTH-type_TetR-like_transc_reg"/>
</dbReference>
<feature type="domain" description="HTH tetR-type" evidence="5">
    <location>
        <begin position="12"/>
        <end position="72"/>
    </location>
</feature>
<dbReference type="PROSITE" id="PS50977">
    <property type="entry name" value="HTH_TETR_2"/>
    <property type="match status" value="1"/>
</dbReference>
<dbReference type="OrthoDB" id="9809772at2"/>
<evidence type="ECO:0000256" key="1">
    <source>
        <dbReference type="ARBA" id="ARBA00023015"/>
    </source>
</evidence>
<dbReference type="RefSeq" id="WP_048443923.1">
    <property type="nucleotide sequence ID" value="NZ_LABY01000055.1"/>
</dbReference>
<name>A0A0J6SWX0_9HYPH</name>
<evidence type="ECO:0000259" key="5">
    <source>
        <dbReference type="PROSITE" id="PS50977"/>
    </source>
</evidence>
<evidence type="ECO:0000256" key="3">
    <source>
        <dbReference type="ARBA" id="ARBA00023163"/>
    </source>
</evidence>
<protein>
    <recommendedName>
        <fullName evidence="5">HTH tetR-type domain-containing protein</fullName>
    </recommendedName>
</protein>
<dbReference type="GO" id="GO:0003700">
    <property type="term" value="F:DNA-binding transcription factor activity"/>
    <property type="evidence" value="ECO:0007669"/>
    <property type="project" value="TreeGrafter"/>
</dbReference>
<dbReference type="PANTHER" id="PTHR30055">
    <property type="entry name" value="HTH-TYPE TRANSCRIPTIONAL REGULATOR RUTR"/>
    <property type="match status" value="1"/>
</dbReference>
<dbReference type="Pfam" id="PF17937">
    <property type="entry name" value="TetR_C_28"/>
    <property type="match status" value="1"/>
</dbReference>
<gene>
    <name evidence="6" type="ORF">VQ02_09435</name>
</gene>
<dbReference type="AlphaFoldDB" id="A0A0J6SWX0"/>
<dbReference type="InterPro" id="IPR036271">
    <property type="entry name" value="Tet_transcr_reg_TetR-rel_C_sf"/>
</dbReference>
<evidence type="ECO:0000256" key="4">
    <source>
        <dbReference type="PROSITE-ProRule" id="PRU00335"/>
    </source>
</evidence>
<dbReference type="EMBL" id="LABY01000055">
    <property type="protein sequence ID" value="KMO39745.1"/>
    <property type="molecule type" value="Genomic_DNA"/>
</dbReference>
<dbReference type="Pfam" id="PF00440">
    <property type="entry name" value="TetR_N"/>
    <property type="match status" value="1"/>
</dbReference>
<accession>A0A0J6SWX0</accession>
<reference evidence="6 7" key="1">
    <citation type="submission" date="2015-03" db="EMBL/GenBank/DDBJ databases">
        <title>Genome sequencing of Methylobacterium variabile DSM 16961.</title>
        <authorList>
            <person name="Chaudhry V."/>
            <person name="Patil P.B."/>
        </authorList>
    </citation>
    <scope>NUCLEOTIDE SEQUENCE [LARGE SCALE GENOMIC DNA]</scope>
    <source>
        <strain evidence="6 7">DSM 16961</strain>
    </source>
</reference>
<dbReference type="InterPro" id="IPR009057">
    <property type="entry name" value="Homeodomain-like_sf"/>
</dbReference>
<dbReference type="SUPFAM" id="SSF48498">
    <property type="entry name" value="Tetracyclin repressor-like, C-terminal domain"/>
    <property type="match status" value="1"/>
</dbReference>
<keyword evidence="2 4" id="KW-0238">DNA-binding</keyword>
<sequence>MGLSAAQIQKAADLKQSLLRAAAQIILRAGVQALTLEAVAKQAGASKGALLHHFRSKSELLEALMDDLIARFEADLSRFAQADPDSRGRQTRAFINASANSPTDENRLGVAIAAALLFDPALMRRWQDVATRWLEQDLTEADPVQATILRLAADGLWVSDAFDLYPMGPEQRRAVVERLLAMTRA</sequence>
<dbReference type="Proteomes" id="UP000035955">
    <property type="component" value="Unassembled WGS sequence"/>
</dbReference>
<dbReference type="PRINTS" id="PR00455">
    <property type="entry name" value="HTHTETR"/>
</dbReference>
<keyword evidence="3" id="KW-0804">Transcription</keyword>
<dbReference type="SUPFAM" id="SSF46689">
    <property type="entry name" value="Homeodomain-like"/>
    <property type="match status" value="1"/>
</dbReference>
<comment type="caution">
    <text evidence="6">The sequence shown here is derived from an EMBL/GenBank/DDBJ whole genome shotgun (WGS) entry which is preliminary data.</text>
</comment>
<evidence type="ECO:0000313" key="7">
    <source>
        <dbReference type="Proteomes" id="UP000035955"/>
    </source>
</evidence>
<evidence type="ECO:0000313" key="6">
    <source>
        <dbReference type="EMBL" id="KMO39745.1"/>
    </source>
</evidence>